<feature type="coiled-coil region" evidence="1">
    <location>
        <begin position="103"/>
        <end position="130"/>
    </location>
</feature>
<evidence type="ECO:0000256" key="1">
    <source>
        <dbReference type="SAM" id="Coils"/>
    </source>
</evidence>
<gene>
    <name evidence="3" type="ORF">S2091_2162</name>
</gene>
<dbReference type="EMBL" id="PUGF01000009">
    <property type="protein sequence ID" value="PRC93076.1"/>
    <property type="molecule type" value="Genomic_DNA"/>
</dbReference>
<protein>
    <submittedName>
        <fullName evidence="3">Uncharacterized protein</fullName>
    </submittedName>
</protein>
<reference evidence="3 4" key="1">
    <citation type="submission" date="2018-02" db="EMBL/GenBank/DDBJ databases">
        <title>Solimicrobium silvestre gen. nov., sp. nov., isolated from alpine forest soil.</title>
        <authorList>
            <person name="Margesin R."/>
            <person name="Albuquerque L."/>
            <person name="Zhang D.-C."/>
            <person name="Froufe H.J.C."/>
            <person name="Severino R."/>
            <person name="Roxo I."/>
            <person name="Egas C."/>
            <person name="Da Costa M.S."/>
        </authorList>
    </citation>
    <scope>NUCLEOTIDE SEQUENCE [LARGE SCALE GENOMIC DNA]</scope>
    <source>
        <strain evidence="3 4">S20-91</strain>
    </source>
</reference>
<comment type="caution">
    <text evidence="3">The sequence shown here is derived from an EMBL/GenBank/DDBJ whole genome shotgun (WGS) entry which is preliminary data.</text>
</comment>
<evidence type="ECO:0000313" key="4">
    <source>
        <dbReference type="Proteomes" id="UP000237839"/>
    </source>
</evidence>
<organism evidence="3 4">
    <name type="scientific">Solimicrobium silvestre</name>
    <dbReference type="NCBI Taxonomy" id="2099400"/>
    <lineage>
        <taxon>Bacteria</taxon>
        <taxon>Pseudomonadati</taxon>
        <taxon>Pseudomonadota</taxon>
        <taxon>Betaproteobacteria</taxon>
        <taxon>Burkholderiales</taxon>
        <taxon>Oxalobacteraceae</taxon>
        <taxon>Solimicrobium</taxon>
    </lineage>
</organism>
<sequence>MNRVARVIPVNYIEESPLDLCLRLWAKSKQVDDKDLGIQKRFSLKSDYDGYGSNDTYQSDSSQSRRDNEIADATEAMIMSLTGCHRWAIQRSMNVCRVWNYPQLNYLNELEAARAELEKKLRNNLATRTEFC</sequence>
<accession>A0A2S9GZN4</accession>
<name>A0A2S9GZN4_9BURK</name>
<evidence type="ECO:0000256" key="2">
    <source>
        <dbReference type="SAM" id="MobiDB-lite"/>
    </source>
</evidence>
<keyword evidence="4" id="KW-1185">Reference proteome</keyword>
<feature type="compositionally biased region" description="Polar residues" evidence="2">
    <location>
        <begin position="53"/>
        <end position="62"/>
    </location>
</feature>
<dbReference type="OrthoDB" id="8757985at2"/>
<keyword evidence="1" id="KW-0175">Coiled coil</keyword>
<dbReference type="RefSeq" id="WP_105531817.1">
    <property type="nucleotide sequence ID" value="NZ_PUGF01000009.1"/>
</dbReference>
<proteinExistence type="predicted"/>
<dbReference type="Proteomes" id="UP000237839">
    <property type="component" value="Unassembled WGS sequence"/>
</dbReference>
<evidence type="ECO:0000313" key="3">
    <source>
        <dbReference type="EMBL" id="PRC93076.1"/>
    </source>
</evidence>
<dbReference type="AlphaFoldDB" id="A0A2S9GZN4"/>
<feature type="region of interest" description="Disordered" evidence="2">
    <location>
        <begin position="48"/>
        <end position="67"/>
    </location>
</feature>